<keyword evidence="1" id="KW-0436">Ligase</keyword>
<dbReference type="GO" id="GO:0004077">
    <property type="term" value="F:biotin--[biotin carboxyl-carrier protein] ligase activity"/>
    <property type="evidence" value="ECO:0007669"/>
    <property type="project" value="InterPro"/>
</dbReference>
<sequence length="178" mass="20526">VAINLIKKEQKEFGCVYAGIQTKGRGTHGRKWISNKGNFFVSIFFPLKNNYPPFNEFSIINPIIISGVIKHFCEKKNIKLKFPNDIFVNRRKICGILQELITINSKKFLIIGIGINIVSNPKINNKYQATNILLETKKKPTIKEIIDLIISSYEKFFIDLNSYNYGHFKKRANLMALN</sequence>
<name>A0A382AKF5_9ZZZZ</name>
<proteinExistence type="predicted"/>
<dbReference type="PANTHER" id="PTHR12835:SF5">
    <property type="entry name" value="BIOTIN--PROTEIN LIGASE"/>
    <property type="match status" value="1"/>
</dbReference>
<evidence type="ECO:0000256" key="1">
    <source>
        <dbReference type="ARBA" id="ARBA00022598"/>
    </source>
</evidence>
<protein>
    <recommendedName>
        <fullName evidence="2">BPL/LPL catalytic domain-containing protein</fullName>
    </recommendedName>
</protein>
<dbReference type="PANTHER" id="PTHR12835">
    <property type="entry name" value="BIOTIN PROTEIN LIGASE"/>
    <property type="match status" value="1"/>
</dbReference>
<dbReference type="GO" id="GO:0005737">
    <property type="term" value="C:cytoplasm"/>
    <property type="evidence" value="ECO:0007669"/>
    <property type="project" value="TreeGrafter"/>
</dbReference>
<dbReference type="PROSITE" id="PS51733">
    <property type="entry name" value="BPL_LPL_CATALYTIC"/>
    <property type="match status" value="1"/>
</dbReference>
<dbReference type="SUPFAM" id="SSF55681">
    <property type="entry name" value="Class II aaRS and biotin synthetases"/>
    <property type="match status" value="1"/>
</dbReference>
<accession>A0A382AKF5</accession>
<dbReference type="AlphaFoldDB" id="A0A382AKF5"/>
<dbReference type="InterPro" id="IPR045864">
    <property type="entry name" value="aa-tRNA-synth_II/BPL/LPL"/>
</dbReference>
<feature type="non-terminal residue" evidence="3">
    <location>
        <position position="1"/>
    </location>
</feature>
<dbReference type="InterPro" id="IPR004408">
    <property type="entry name" value="Biotin_CoA_COase_ligase"/>
</dbReference>
<organism evidence="3">
    <name type="scientific">marine metagenome</name>
    <dbReference type="NCBI Taxonomy" id="408172"/>
    <lineage>
        <taxon>unclassified sequences</taxon>
        <taxon>metagenomes</taxon>
        <taxon>ecological metagenomes</taxon>
    </lineage>
</organism>
<dbReference type="NCBIfam" id="TIGR00121">
    <property type="entry name" value="birA_ligase"/>
    <property type="match status" value="1"/>
</dbReference>
<gene>
    <name evidence="3" type="ORF">METZ01_LOCUS154850</name>
</gene>
<dbReference type="EMBL" id="UINC01025778">
    <property type="protein sequence ID" value="SVB01996.1"/>
    <property type="molecule type" value="Genomic_DNA"/>
</dbReference>
<dbReference type="InterPro" id="IPR004143">
    <property type="entry name" value="BPL_LPL_catalytic"/>
</dbReference>
<dbReference type="Gene3D" id="3.30.930.10">
    <property type="entry name" value="Bira Bifunctional Protein, Domain 2"/>
    <property type="match status" value="1"/>
</dbReference>
<dbReference type="Pfam" id="PF03099">
    <property type="entry name" value="BPL_LplA_LipB"/>
    <property type="match status" value="1"/>
</dbReference>
<evidence type="ECO:0000313" key="3">
    <source>
        <dbReference type="EMBL" id="SVB01996.1"/>
    </source>
</evidence>
<evidence type="ECO:0000259" key="2">
    <source>
        <dbReference type="PROSITE" id="PS51733"/>
    </source>
</evidence>
<reference evidence="3" key="1">
    <citation type="submission" date="2018-05" db="EMBL/GenBank/DDBJ databases">
        <authorList>
            <person name="Lanie J.A."/>
            <person name="Ng W.-L."/>
            <person name="Kazmierczak K.M."/>
            <person name="Andrzejewski T.M."/>
            <person name="Davidsen T.M."/>
            <person name="Wayne K.J."/>
            <person name="Tettelin H."/>
            <person name="Glass J.I."/>
            <person name="Rusch D."/>
            <person name="Podicherti R."/>
            <person name="Tsui H.-C.T."/>
            <person name="Winkler M.E."/>
        </authorList>
    </citation>
    <scope>NUCLEOTIDE SEQUENCE</scope>
</reference>
<feature type="domain" description="BPL/LPL catalytic" evidence="2">
    <location>
        <begin position="1"/>
        <end position="161"/>
    </location>
</feature>